<dbReference type="AlphaFoldDB" id="A0A0C3D0Y9"/>
<accession>A0A0C3D0Y9</accession>
<dbReference type="Proteomes" id="UP000053424">
    <property type="component" value="Unassembled WGS sequence"/>
</dbReference>
<protein>
    <submittedName>
        <fullName evidence="1">Uncharacterized protein</fullName>
    </submittedName>
</protein>
<dbReference type="HOGENOM" id="CLU_081359_0_0_1"/>
<reference evidence="2" key="2">
    <citation type="submission" date="2015-01" db="EMBL/GenBank/DDBJ databases">
        <title>Evolutionary Origins and Diversification of the Mycorrhizal Mutualists.</title>
        <authorList>
            <consortium name="DOE Joint Genome Institute"/>
            <consortium name="Mycorrhizal Genomics Consortium"/>
            <person name="Kohler A."/>
            <person name="Kuo A."/>
            <person name="Nagy L.G."/>
            <person name="Floudas D."/>
            <person name="Copeland A."/>
            <person name="Barry K.W."/>
            <person name="Cichocki N."/>
            <person name="Veneault-Fourrey C."/>
            <person name="LaButti K."/>
            <person name="Lindquist E.A."/>
            <person name="Lipzen A."/>
            <person name="Lundell T."/>
            <person name="Morin E."/>
            <person name="Murat C."/>
            <person name="Riley R."/>
            <person name="Ohm R."/>
            <person name="Sun H."/>
            <person name="Tunlid A."/>
            <person name="Henrissat B."/>
            <person name="Grigoriev I.V."/>
            <person name="Hibbett D.S."/>
            <person name="Martin F."/>
        </authorList>
    </citation>
    <scope>NUCLEOTIDE SEQUENCE [LARGE SCALE GENOMIC DNA]</scope>
    <source>
        <strain evidence="2">h7</strain>
    </source>
</reference>
<sequence length="231" mass="26254">MTGSWEPKRSQKRRLSNADSPLRLSKGLLENSGYDWSRLKPGRLHVLIRNPAFLPQARSSNRVSKKDLPIREEAVKYLPRSKEFSGKDHAYHLIMSVCGMPGPYIMELAEENLTIDGHDDDVFSELGLRETKFKIDWPGLSLPPEGFKILRMDGQRYRRGDFATVVGTRVAKFIIDTQRFGKPPPTPQVIDGDTKDWDINKVDVTKIRLVSLNYFVSAKAWVPVLAMDGTK</sequence>
<reference evidence="1 2" key="1">
    <citation type="submission" date="2014-04" db="EMBL/GenBank/DDBJ databases">
        <authorList>
            <consortium name="DOE Joint Genome Institute"/>
            <person name="Kuo A."/>
            <person name="Gay G."/>
            <person name="Dore J."/>
            <person name="Kohler A."/>
            <person name="Nagy L.G."/>
            <person name="Floudas D."/>
            <person name="Copeland A."/>
            <person name="Barry K.W."/>
            <person name="Cichocki N."/>
            <person name="Veneault-Fourrey C."/>
            <person name="LaButti K."/>
            <person name="Lindquist E.A."/>
            <person name="Lipzen A."/>
            <person name="Lundell T."/>
            <person name="Morin E."/>
            <person name="Murat C."/>
            <person name="Sun H."/>
            <person name="Tunlid A."/>
            <person name="Henrissat B."/>
            <person name="Grigoriev I.V."/>
            <person name="Hibbett D.S."/>
            <person name="Martin F."/>
            <person name="Nordberg H.P."/>
            <person name="Cantor M.N."/>
            <person name="Hua S.X."/>
        </authorList>
    </citation>
    <scope>NUCLEOTIDE SEQUENCE [LARGE SCALE GENOMIC DNA]</scope>
    <source>
        <strain evidence="2">h7</strain>
    </source>
</reference>
<evidence type="ECO:0000313" key="2">
    <source>
        <dbReference type="Proteomes" id="UP000053424"/>
    </source>
</evidence>
<evidence type="ECO:0000313" key="1">
    <source>
        <dbReference type="EMBL" id="KIM49786.1"/>
    </source>
</evidence>
<dbReference type="OrthoDB" id="2602575at2759"/>
<name>A0A0C3D0Y9_HEBCY</name>
<gene>
    <name evidence="1" type="ORF">M413DRAFT_60743</name>
</gene>
<organism evidence="1 2">
    <name type="scientific">Hebeloma cylindrosporum</name>
    <dbReference type="NCBI Taxonomy" id="76867"/>
    <lineage>
        <taxon>Eukaryota</taxon>
        <taxon>Fungi</taxon>
        <taxon>Dikarya</taxon>
        <taxon>Basidiomycota</taxon>
        <taxon>Agaricomycotina</taxon>
        <taxon>Agaricomycetes</taxon>
        <taxon>Agaricomycetidae</taxon>
        <taxon>Agaricales</taxon>
        <taxon>Agaricineae</taxon>
        <taxon>Hymenogastraceae</taxon>
        <taxon>Hebeloma</taxon>
    </lineage>
</organism>
<proteinExistence type="predicted"/>
<dbReference type="EMBL" id="KN831768">
    <property type="protein sequence ID" value="KIM49786.1"/>
    <property type="molecule type" value="Genomic_DNA"/>
</dbReference>
<keyword evidence="2" id="KW-1185">Reference proteome</keyword>